<dbReference type="RefSeq" id="WP_215627359.1">
    <property type="nucleotide sequence ID" value="NZ_CP067089.2"/>
</dbReference>
<feature type="domain" description="Pyridoxamine 5'-phosphate oxidase N-terminal" evidence="1">
    <location>
        <begin position="10"/>
        <end position="129"/>
    </location>
</feature>
<proteinExistence type="predicted"/>
<dbReference type="AlphaFoldDB" id="A0A7T8BBH9"/>
<evidence type="ECO:0000259" key="1">
    <source>
        <dbReference type="Pfam" id="PF01243"/>
    </source>
</evidence>
<sequence length="142" mass="16733">MSGVFEKADRLHKRAWFFFIGSVDGGGFPNIKAVLPSKHRERLNELYFSTNTSSKHVQQFRANPRGCVYFFSIFNFKGVLLRGSFEVLQDRETRERFWRKGDEQYYPRGIADPDYCILKFTAQTGRYYCSYKSEDFSFGQQD</sequence>
<dbReference type="Proteomes" id="UP000595917">
    <property type="component" value="Chromosome"/>
</dbReference>
<evidence type="ECO:0000313" key="2">
    <source>
        <dbReference type="EMBL" id="QQO10055.1"/>
    </source>
</evidence>
<organism evidence="2 3">
    <name type="scientific">Breznakiella homolactica</name>
    <dbReference type="NCBI Taxonomy" id="2798577"/>
    <lineage>
        <taxon>Bacteria</taxon>
        <taxon>Pseudomonadati</taxon>
        <taxon>Spirochaetota</taxon>
        <taxon>Spirochaetia</taxon>
        <taxon>Spirochaetales</taxon>
        <taxon>Breznakiellaceae</taxon>
        <taxon>Breznakiella</taxon>
    </lineage>
</organism>
<dbReference type="PANTHER" id="PTHR34818">
    <property type="entry name" value="PROTEIN BLI-3"/>
    <property type="match status" value="1"/>
</dbReference>
<dbReference type="Gene3D" id="2.30.110.10">
    <property type="entry name" value="Electron Transport, Fmn-binding Protein, Chain A"/>
    <property type="match status" value="1"/>
</dbReference>
<dbReference type="Pfam" id="PF01243">
    <property type="entry name" value="PNPOx_N"/>
    <property type="match status" value="1"/>
</dbReference>
<dbReference type="PANTHER" id="PTHR34818:SF1">
    <property type="entry name" value="PROTEIN BLI-3"/>
    <property type="match status" value="1"/>
</dbReference>
<dbReference type="InterPro" id="IPR052917">
    <property type="entry name" value="Stress-Dev_Protein"/>
</dbReference>
<gene>
    <name evidence="2" type="ORF">JFL75_03825</name>
</gene>
<accession>A0A7T8BBH9</accession>
<dbReference type="InterPro" id="IPR012349">
    <property type="entry name" value="Split_barrel_FMN-bd"/>
</dbReference>
<name>A0A7T8BBH9_9SPIR</name>
<evidence type="ECO:0000313" key="3">
    <source>
        <dbReference type="Proteomes" id="UP000595917"/>
    </source>
</evidence>
<keyword evidence="3" id="KW-1185">Reference proteome</keyword>
<protein>
    <submittedName>
        <fullName evidence="2">Pyridoxamine 5'-phosphate oxidase family protein</fullName>
    </submittedName>
</protein>
<reference evidence="2" key="1">
    <citation type="submission" date="2021-01" db="EMBL/GenBank/DDBJ databases">
        <title>Description of Breznakiella homolactica.</title>
        <authorList>
            <person name="Song Y."/>
            <person name="Brune A."/>
        </authorList>
    </citation>
    <scope>NUCLEOTIDE SEQUENCE</scope>
    <source>
        <strain evidence="2">RmG30</strain>
    </source>
</reference>
<dbReference type="InterPro" id="IPR011576">
    <property type="entry name" value="Pyridox_Oxase_N"/>
</dbReference>
<dbReference type="KEGG" id="bhc:JFL75_03825"/>
<dbReference type="SUPFAM" id="SSF50475">
    <property type="entry name" value="FMN-binding split barrel"/>
    <property type="match status" value="1"/>
</dbReference>
<dbReference type="EMBL" id="CP067089">
    <property type="protein sequence ID" value="QQO10055.1"/>
    <property type="molecule type" value="Genomic_DNA"/>
</dbReference>